<name>A0A370DCG4_9GAMM</name>
<reference evidence="1 2" key="1">
    <citation type="journal article" date="2018" name="ISME J.">
        <title>Endosymbiont genomes yield clues of tubeworm success.</title>
        <authorList>
            <person name="Li Y."/>
            <person name="Liles M.R."/>
            <person name="Halanych K.M."/>
        </authorList>
    </citation>
    <scope>NUCLEOTIDE SEQUENCE [LARGE SCALE GENOMIC DNA]</scope>
    <source>
        <strain evidence="1">A1422</strain>
    </source>
</reference>
<evidence type="ECO:0000313" key="1">
    <source>
        <dbReference type="EMBL" id="RDH82270.1"/>
    </source>
</evidence>
<dbReference type="EMBL" id="QFXD01000323">
    <property type="protein sequence ID" value="RDH82270.1"/>
    <property type="molecule type" value="Genomic_DNA"/>
</dbReference>
<organism evidence="1 2">
    <name type="scientific">endosymbiont of Lamellibrachia luymesi</name>
    <dbReference type="NCBI Taxonomy" id="2200907"/>
    <lineage>
        <taxon>Bacteria</taxon>
        <taxon>Pseudomonadati</taxon>
        <taxon>Pseudomonadota</taxon>
        <taxon>Gammaproteobacteria</taxon>
        <taxon>sulfur-oxidizing symbionts</taxon>
    </lineage>
</organism>
<proteinExistence type="predicted"/>
<accession>A0A370DCG4</accession>
<dbReference type="AlphaFoldDB" id="A0A370DCG4"/>
<gene>
    <name evidence="1" type="ORF">DIZ79_18050</name>
</gene>
<protein>
    <submittedName>
        <fullName evidence="1">Uncharacterized protein</fullName>
    </submittedName>
</protein>
<evidence type="ECO:0000313" key="2">
    <source>
        <dbReference type="Proteomes" id="UP000255508"/>
    </source>
</evidence>
<comment type="caution">
    <text evidence="1">The sequence shown here is derived from an EMBL/GenBank/DDBJ whole genome shotgun (WGS) entry which is preliminary data.</text>
</comment>
<dbReference type="Proteomes" id="UP000255508">
    <property type="component" value="Unassembled WGS sequence"/>
</dbReference>
<sequence length="615" mass="70853">MVPASYKFLTHFLETHTNNPALNLLNKSLKKKLSLPSAQKQIDEILPVYQTSVQNIENDFLISNYDDVLIEWYHLLFQEMESHIALTERDSRHKFVIIIPVADRPHHLRNCLNSLLNLCQSFQYGGFQDHKFNKVSVIIADDSKHSNSILDNREISHYFNENGLETLYFGQDEQLEQIDQLTNEKKKLLAGVLGSFDRSAFYHKGPSLMRNIVYLKLNEMNKQEESLLFYFVDSDQEFRARVHSDNGDKDIYAINYFYELDRAFSSNDISVLTGKVVGDPPVSPSVMTGTFLDDVIAFLLKMVESGAGHSCLFHQTTRRNANEAAYHDMANLFGFTPTSNAYRYNCTLDSKHDNCHCFVDFSSRLNQFFYGEHPTRKSYFSHEVDTRSTTPARTVYTGNYIFNKNGLSHFIPFASLKLRMAGPVLGRLIRSELEDQFVSANLPMLHNRTVENTGQSEFRPGIEKQADNIDLSGEFERQFFGDVMLFTIEKLAAAGYPMQMPAKAFIVQTLGTTEENILRQYTEKRTEIVGKLEQLKIIFSNKDSWWNQSKTMEPAAENFNLFINNIENNFGKNSRCYALINSTAHRKKRNDEILNAILRYKEDRKSWKSALAARE</sequence>